<name>A0A8X7BST4_9ARAC</name>
<accession>A0A8X7BST4</accession>
<dbReference type="Proteomes" id="UP000886998">
    <property type="component" value="Unassembled WGS sequence"/>
</dbReference>
<dbReference type="EMBL" id="BMAV01002093">
    <property type="protein sequence ID" value="GFY40789.1"/>
    <property type="molecule type" value="Genomic_DNA"/>
</dbReference>
<dbReference type="AlphaFoldDB" id="A0A8X7BST4"/>
<evidence type="ECO:0000313" key="2">
    <source>
        <dbReference type="EMBL" id="GFY40789.1"/>
    </source>
</evidence>
<keyword evidence="1" id="KW-0472">Membrane</keyword>
<sequence length="93" mass="10541">MNRFRFKKIGVVADIRRAFLQIGLSELGLGPHVKFYGVGREGDPAKPRVFQHRRLFSGFLCSPYLLGATIRFHLQNVPLVRKTATLLLGINFT</sequence>
<proteinExistence type="predicted"/>
<keyword evidence="3" id="KW-1185">Reference proteome</keyword>
<organism evidence="2 3">
    <name type="scientific">Trichonephila inaurata madagascariensis</name>
    <dbReference type="NCBI Taxonomy" id="2747483"/>
    <lineage>
        <taxon>Eukaryota</taxon>
        <taxon>Metazoa</taxon>
        <taxon>Ecdysozoa</taxon>
        <taxon>Arthropoda</taxon>
        <taxon>Chelicerata</taxon>
        <taxon>Arachnida</taxon>
        <taxon>Araneae</taxon>
        <taxon>Araneomorphae</taxon>
        <taxon>Entelegynae</taxon>
        <taxon>Araneoidea</taxon>
        <taxon>Nephilidae</taxon>
        <taxon>Trichonephila</taxon>
        <taxon>Trichonephila inaurata</taxon>
    </lineage>
</organism>
<evidence type="ECO:0000256" key="1">
    <source>
        <dbReference type="SAM" id="Phobius"/>
    </source>
</evidence>
<feature type="transmembrane region" description="Helical" evidence="1">
    <location>
        <begin position="55"/>
        <end position="74"/>
    </location>
</feature>
<reference evidence="2" key="1">
    <citation type="submission" date="2020-08" db="EMBL/GenBank/DDBJ databases">
        <title>Multicomponent nature underlies the extraordinary mechanical properties of spider dragline silk.</title>
        <authorList>
            <person name="Kono N."/>
            <person name="Nakamura H."/>
            <person name="Mori M."/>
            <person name="Yoshida Y."/>
            <person name="Ohtoshi R."/>
            <person name="Malay A.D."/>
            <person name="Moran D.A.P."/>
            <person name="Tomita M."/>
            <person name="Numata K."/>
            <person name="Arakawa K."/>
        </authorList>
    </citation>
    <scope>NUCLEOTIDE SEQUENCE</scope>
</reference>
<gene>
    <name evidence="2" type="ORF">TNIN_129621</name>
</gene>
<evidence type="ECO:0000313" key="3">
    <source>
        <dbReference type="Proteomes" id="UP000886998"/>
    </source>
</evidence>
<protein>
    <submittedName>
        <fullName evidence="2">Uncharacterized protein</fullName>
    </submittedName>
</protein>
<dbReference type="OrthoDB" id="6020750at2759"/>
<comment type="caution">
    <text evidence="2">The sequence shown here is derived from an EMBL/GenBank/DDBJ whole genome shotgun (WGS) entry which is preliminary data.</text>
</comment>
<keyword evidence="1" id="KW-0812">Transmembrane</keyword>
<keyword evidence="1" id="KW-1133">Transmembrane helix</keyword>